<evidence type="ECO:0000256" key="1">
    <source>
        <dbReference type="SAM" id="MobiDB-lite"/>
    </source>
</evidence>
<feature type="region of interest" description="Disordered" evidence="1">
    <location>
        <begin position="1"/>
        <end position="68"/>
    </location>
</feature>
<organism evidence="2 3">
    <name type="scientific">Dioscorea zingiberensis</name>
    <dbReference type="NCBI Taxonomy" id="325984"/>
    <lineage>
        <taxon>Eukaryota</taxon>
        <taxon>Viridiplantae</taxon>
        <taxon>Streptophyta</taxon>
        <taxon>Embryophyta</taxon>
        <taxon>Tracheophyta</taxon>
        <taxon>Spermatophyta</taxon>
        <taxon>Magnoliopsida</taxon>
        <taxon>Liliopsida</taxon>
        <taxon>Dioscoreales</taxon>
        <taxon>Dioscoreaceae</taxon>
        <taxon>Dioscorea</taxon>
    </lineage>
</organism>
<accession>A0A9D5C3C4</accession>
<feature type="compositionally biased region" description="Basic and acidic residues" evidence="1">
    <location>
        <begin position="18"/>
        <end position="33"/>
    </location>
</feature>
<keyword evidence="3" id="KW-1185">Reference proteome</keyword>
<comment type="caution">
    <text evidence="2">The sequence shown here is derived from an EMBL/GenBank/DDBJ whole genome shotgun (WGS) entry which is preliminary data.</text>
</comment>
<dbReference type="Proteomes" id="UP001085076">
    <property type="component" value="Miscellaneous, Linkage group lg08"/>
</dbReference>
<name>A0A9D5C3C4_9LILI</name>
<reference evidence="2" key="2">
    <citation type="journal article" date="2022" name="Hortic Res">
        <title>The genome of Dioscorea zingiberensis sheds light on the biosynthesis, origin and evolution of the medicinally important diosgenin saponins.</title>
        <authorList>
            <person name="Li Y."/>
            <person name="Tan C."/>
            <person name="Li Z."/>
            <person name="Guo J."/>
            <person name="Li S."/>
            <person name="Chen X."/>
            <person name="Wang C."/>
            <person name="Dai X."/>
            <person name="Yang H."/>
            <person name="Song W."/>
            <person name="Hou L."/>
            <person name="Xu J."/>
            <person name="Tong Z."/>
            <person name="Xu A."/>
            <person name="Yuan X."/>
            <person name="Wang W."/>
            <person name="Yang Q."/>
            <person name="Chen L."/>
            <person name="Sun Z."/>
            <person name="Wang K."/>
            <person name="Pan B."/>
            <person name="Chen J."/>
            <person name="Bao Y."/>
            <person name="Liu F."/>
            <person name="Qi X."/>
            <person name="Gang D.R."/>
            <person name="Wen J."/>
            <person name="Li J."/>
        </authorList>
    </citation>
    <scope>NUCLEOTIDE SEQUENCE</scope>
    <source>
        <strain evidence="2">Dzin_1.0</strain>
    </source>
</reference>
<evidence type="ECO:0000313" key="2">
    <source>
        <dbReference type="EMBL" id="KAJ0965187.1"/>
    </source>
</evidence>
<sequence length="68" mass="7527">MEEYVREAPLFSSASSKALEHQETNLLTYKEEAPPTDSPKSGLDEIKPHSRGTGAKQSIGYSHYSTWG</sequence>
<gene>
    <name evidence="2" type="ORF">J5N97_026325</name>
</gene>
<dbReference type="AlphaFoldDB" id="A0A9D5C3C4"/>
<reference evidence="2" key="1">
    <citation type="submission" date="2021-03" db="EMBL/GenBank/DDBJ databases">
        <authorList>
            <person name="Li Z."/>
            <person name="Yang C."/>
        </authorList>
    </citation>
    <scope>NUCLEOTIDE SEQUENCE</scope>
    <source>
        <strain evidence="2">Dzin_1.0</strain>
        <tissue evidence="2">Leaf</tissue>
    </source>
</reference>
<protein>
    <submittedName>
        <fullName evidence="2">Uncharacterized protein</fullName>
    </submittedName>
</protein>
<proteinExistence type="predicted"/>
<feature type="compositionally biased region" description="Polar residues" evidence="1">
    <location>
        <begin position="55"/>
        <end position="68"/>
    </location>
</feature>
<dbReference type="EMBL" id="JAGGNH010000008">
    <property type="protein sequence ID" value="KAJ0965187.1"/>
    <property type="molecule type" value="Genomic_DNA"/>
</dbReference>
<evidence type="ECO:0000313" key="3">
    <source>
        <dbReference type="Proteomes" id="UP001085076"/>
    </source>
</evidence>